<organism evidence="3 4">
    <name type="scientific">Segatella copri</name>
    <dbReference type="NCBI Taxonomy" id="165179"/>
    <lineage>
        <taxon>Bacteria</taxon>
        <taxon>Pseudomonadati</taxon>
        <taxon>Bacteroidota</taxon>
        <taxon>Bacteroidia</taxon>
        <taxon>Bacteroidales</taxon>
        <taxon>Prevotellaceae</taxon>
        <taxon>Segatella</taxon>
    </lineage>
</organism>
<dbReference type="GO" id="GO:0004519">
    <property type="term" value="F:endonuclease activity"/>
    <property type="evidence" value="ECO:0007669"/>
    <property type="project" value="UniProtKB-KW"/>
</dbReference>
<keyword evidence="3" id="KW-0378">Hydrolase</keyword>
<comment type="caution">
    <text evidence="3">The sequence shown here is derived from an EMBL/GenBank/DDBJ whole genome shotgun (WGS) entry which is preliminary data.</text>
</comment>
<feature type="domain" description="BanI/HgiCI C-terminal" evidence="2">
    <location>
        <begin position="185"/>
        <end position="347"/>
    </location>
</feature>
<keyword evidence="3" id="KW-0255">Endonuclease</keyword>
<gene>
    <name evidence="3" type="ORF">FYJ72_01740</name>
</gene>
<protein>
    <submittedName>
        <fullName evidence="3">Restriction endonuclease</fullName>
    </submittedName>
</protein>
<evidence type="ECO:0000259" key="1">
    <source>
        <dbReference type="Pfam" id="PF24447"/>
    </source>
</evidence>
<dbReference type="AlphaFoldDB" id="A0A6I2TVZ8"/>
<feature type="domain" description="BanI/HgiCI N-terminal" evidence="1">
    <location>
        <begin position="20"/>
        <end position="182"/>
    </location>
</feature>
<evidence type="ECO:0000313" key="4">
    <source>
        <dbReference type="Proteomes" id="UP000450161"/>
    </source>
</evidence>
<sequence>MDNDKYIRTIQELEKVGSKWWPKEVKEEAEKMSVLQYLLDTQDKFISLLNLADRTDLEQIFSLVEAAKFGWHLFLKHLMILSDIGSEQLQRFNASFSELFADNMLVYEIDGSEYSYSFTCLPVKGSPSNKKLQIDSLQGLHAPCKNANLCKDLVVLLLFGAYSVNAGTRAVLEKCKLGFLLGKKSKITVYVKQNYIRVSRIVGGKMANDLGNAAQLYAVRYLSEKLGKEYRVVSNGTIPGVQLDDDKEATFDIVVDRIAAEGRFKPYVGIEVSFQETSNSTVERKGREARARFQSTINRRSYVAYIIDGAGNFSRTSAANDMCMNSHCNVGYTEKEFQLLIEFIKEKLG</sequence>
<proteinExistence type="predicted"/>
<dbReference type="EMBL" id="VUNF01000002">
    <property type="protein sequence ID" value="MST76438.1"/>
    <property type="molecule type" value="Genomic_DNA"/>
</dbReference>
<dbReference type="Pfam" id="PF26568">
    <property type="entry name" value="RE_BanI_C"/>
    <property type="match status" value="1"/>
</dbReference>
<dbReference type="Pfam" id="PF24447">
    <property type="entry name" value="RE_BanI"/>
    <property type="match status" value="1"/>
</dbReference>
<dbReference type="InterPro" id="IPR058973">
    <property type="entry name" value="RE_BanI/HgiCI_C"/>
</dbReference>
<evidence type="ECO:0000259" key="2">
    <source>
        <dbReference type="Pfam" id="PF26568"/>
    </source>
</evidence>
<name>A0A6I2TVZ8_9BACT</name>
<keyword evidence="3" id="KW-0540">Nuclease</keyword>
<dbReference type="Proteomes" id="UP000450161">
    <property type="component" value="Unassembled WGS sequence"/>
</dbReference>
<dbReference type="RefSeq" id="WP_154480191.1">
    <property type="nucleotide sequence ID" value="NZ_JADYTV010000054.1"/>
</dbReference>
<accession>A0A6I2TVZ8</accession>
<reference evidence="3 4" key="1">
    <citation type="submission" date="2019-08" db="EMBL/GenBank/DDBJ databases">
        <title>In-depth cultivation of the pig gut microbiome towards novel bacterial diversity and tailored functional studies.</title>
        <authorList>
            <person name="Wylensek D."/>
            <person name="Hitch T.C.A."/>
            <person name="Clavel T."/>
        </authorList>
    </citation>
    <scope>NUCLEOTIDE SEQUENCE [LARGE SCALE GENOMIC DNA]</scope>
    <source>
        <strain evidence="3 4">LKV-178-WT-2C</strain>
    </source>
</reference>
<evidence type="ECO:0000313" key="3">
    <source>
        <dbReference type="EMBL" id="MST76438.1"/>
    </source>
</evidence>
<dbReference type="InterPro" id="IPR058974">
    <property type="entry name" value="RE_BanI/HgiCI_N"/>
</dbReference>